<proteinExistence type="predicted"/>
<dbReference type="AlphaFoldDB" id="A0A6C0I6K8"/>
<evidence type="ECO:0000313" key="1">
    <source>
        <dbReference type="EMBL" id="QHT88007.1"/>
    </source>
</evidence>
<sequence>MSSRAALFKKSADRNHEFERYLTSSEPVGQQFETAVTIDSTRAYVIVLPLSYFISDKSTTNRRLKGKADAMPFESFRIINIQHRGGNAHSLVLIKSRAIKSNMYNIAIFESNGRNGFCGIRILDDHHMDGSKPVNVTKAYTSISPEYNINYGSDACNPGYCGIYGIICVVAFRHYRSKTGTLWLSKWTKLLAHMSRCIDRNSGCMGVELAARVQEIVATTSSPACAEHEIAAAIRACLAVKRNDSCTLVL</sequence>
<accession>A0A6C0I6K8</accession>
<organism evidence="1">
    <name type="scientific">viral metagenome</name>
    <dbReference type="NCBI Taxonomy" id="1070528"/>
    <lineage>
        <taxon>unclassified sequences</taxon>
        <taxon>metagenomes</taxon>
        <taxon>organismal metagenomes</taxon>
    </lineage>
</organism>
<reference evidence="1" key="1">
    <citation type="journal article" date="2020" name="Nature">
        <title>Giant virus diversity and host interactions through global metagenomics.</title>
        <authorList>
            <person name="Schulz F."/>
            <person name="Roux S."/>
            <person name="Paez-Espino D."/>
            <person name="Jungbluth S."/>
            <person name="Walsh D.A."/>
            <person name="Denef V.J."/>
            <person name="McMahon K.D."/>
            <person name="Konstantinidis K.T."/>
            <person name="Eloe-Fadrosh E.A."/>
            <person name="Kyrpides N.C."/>
            <person name="Woyke T."/>
        </authorList>
    </citation>
    <scope>NUCLEOTIDE SEQUENCE</scope>
    <source>
        <strain evidence="1">GVMAG-M-3300023184-191</strain>
    </source>
</reference>
<dbReference type="EMBL" id="MN740107">
    <property type="protein sequence ID" value="QHT88007.1"/>
    <property type="molecule type" value="Genomic_DNA"/>
</dbReference>
<protein>
    <submittedName>
        <fullName evidence="1">Uncharacterized protein</fullName>
    </submittedName>
</protein>
<name>A0A6C0I6K8_9ZZZZ</name>